<comment type="caution">
    <text evidence="2">The sequence shown here is derived from an EMBL/GenBank/DDBJ whole genome shotgun (WGS) entry which is preliminary data.</text>
</comment>
<dbReference type="EMBL" id="MHHS01000007">
    <property type="protein sequence ID" value="OGY37498.1"/>
    <property type="molecule type" value="Genomic_DNA"/>
</dbReference>
<evidence type="ECO:0000313" key="2">
    <source>
        <dbReference type="EMBL" id="OGY37498.1"/>
    </source>
</evidence>
<evidence type="ECO:0000313" key="3">
    <source>
        <dbReference type="Proteomes" id="UP000177941"/>
    </source>
</evidence>
<name>A0A1G1XBQ8_9BACT</name>
<evidence type="ECO:0000256" key="1">
    <source>
        <dbReference type="SAM" id="SignalP"/>
    </source>
</evidence>
<proteinExistence type="predicted"/>
<dbReference type="Proteomes" id="UP000177941">
    <property type="component" value="Unassembled WGS sequence"/>
</dbReference>
<sequence>MNKTTLLRFLAALGSSALFAAPALADIIVIPPPDSPCAETAAYDNHGDYVSCVAHHPELWGLKGNSDAGQSAIGQ</sequence>
<feature type="signal peptide" evidence="1">
    <location>
        <begin position="1"/>
        <end position="25"/>
    </location>
</feature>
<protein>
    <submittedName>
        <fullName evidence="2">Uncharacterized protein</fullName>
    </submittedName>
</protein>
<reference evidence="2 3" key="1">
    <citation type="journal article" date="2016" name="Nat. Commun.">
        <title>Thousands of microbial genomes shed light on interconnected biogeochemical processes in an aquifer system.</title>
        <authorList>
            <person name="Anantharaman K."/>
            <person name="Brown C.T."/>
            <person name="Hug L.A."/>
            <person name="Sharon I."/>
            <person name="Castelle C.J."/>
            <person name="Probst A.J."/>
            <person name="Thomas B.C."/>
            <person name="Singh A."/>
            <person name="Wilkins M.J."/>
            <person name="Karaoz U."/>
            <person name="Brodie E.L."/>
            <person name="Williams K.H."/>
            <person name="Hubbard S.S."/>
            <person name="Banfield J.F."/>
        </authorList>
    </citation>
    <scope>NUCLEOTIDE SEQUENCE [LARGE SCALE GENOMIC DNA]</scope>
</reference>
<gene>
    <name evidence="2" type="ORF">A3E36_02685</name>
</gene>
<organism evidence="2 3">
    <name type="scientific">Candidatus Andersenbacteria bacterium RIFCSPHIGHO2_12_FULL_45_11b</name>
    <dbReference type="NCBI Taxonomy" id="1797282"/>
    <lineage>
        <taxon>Bacteria</taxon>
        <taxon>Candidatus Anderseniibacteriota</taxon>
    </lineage>
</organism>
<accession>A0A1G1XBQ8</accession>
<dbReference type="AlphaFoldDB" id="A0A1G1XBQ8"/>
<keyword evidence="1" id="KW-0732">Signal</keyword>
<feature type="chain" id="PRO_5009581338" evidence="1">
    <location>
        <begin position="26"/>
        <end position="75"/>
    </location>
</feature>